<proteinExistence type="predicted"/>
<dbReference type="InterPro" id="IPR009057">
    <property type="entry name" value="Homeodomain-like_sf"/>
</dbReference>
<gene>
    <name evidence="2" type="ORF">C5615_38985</name>
</gene>
<sequence length="55" mass="6549">MTALPIDSSDVDPRRRARDLYWQGYRIARIAELLGVKPATLYSWKKRDRWDDTEP</sequence>
<dbReference type="SUPFAM" id="SSF46689">
    <property type="entry name" value="Homeodomain-like"/>
    <property type="match status" value="1"/>
</dbReference>
<evidence type="ECO:0000313" key="2">
    <source>
        <dbReference type="EMBL" id="PQP04153.1"/>
    </source>
</evidence>
<dbReference type="AlphaFoldDB" id="A0A2S8HNL8"/>
<accession>A0A2S8HNL8</accession>
<feature type="non-terminal residue" evidence="2">
    <location>
        <position position="55"/>
    </location>
</feature>
<dbReference type="RefSeq" id="WP_146120983.1">
    <property type="nucleotide sequence ID" value="NZ_PUIQ01000198.1"/>
</dbReference>
<comment type="caution">
    <text evidence="2">The sequence shown here is derived from an EMBL/GenBank/DDBJ whole genome shotgun (WGS) entry which is preliminary data.</text>
</comment>
<organism evidence="2 3">
    <name type="scientific">Burkholderia cepacia</name>
    <name type="common">Pseudomonas cepacia</name>
    <dbReference type="NCBI Taxonomy" id="292"/>
    <lineage>
        <taxon>Bacteria</taxon>
        <taxon>Pseudomonadati</taxon>
        <taxon>Pseudomonadota</taxon>
        <taxon>Betaproteobacteria</taxon>
        <taxon>Burkholderiales</taxon>
        <taxon>Burkholderiaceae</taxon>
        <taxon>Burkholderia</taxon>
        <taxon>Burkholderia cepacia complex</taxon>
    </lineage>
</organism>
<dbReference type="InterPro" id="IPR010332">
    <property type="entry name" value="ATPase_terminase-su_N"/>
</dbReference>
<dbReference type="Proteomes" id="UP000238206">
    <property type="component" value="Unassembled WGS sequence"/>
</dbReference>
<feature type="domain" description="Terminase ATPase subunit N-terminal" evidence="1">
    <location>
        <begin position="12"/>
        <end position="55"/>
    </location>
</feature>
<dbReference type="EMBL" id="PUIQ01000198">
    <property type="protein sequence ID" value="PQP04153.1"/>
    <property type="molecule type" value="Genomic_DNA"/>
</dbReference>
<dbReference type="Pfam" id="PF06056">
    <property type="entry name" value="Terminase_5"/>
    <property type="match status" value="1"/>
</dbReference>
<name>A0A2S8HNL8_BURCE</name>
<evidence type="ECO:0000313" key="3">
    <source>
        <dbReference type="Proteomes" id="UP000238206"/>
    </source>
</evidence>
<protein>
    <recommendedName>
        <fullName evidence="1">Terminase ATPase subunit N-terminal domain-containing protein</fullName>
    </recommendedName>
</protein>
<evidence type="ECO:0000259" key="1">
    <source>
        <dbReference type="Pfam" id="PF06056"/>
    </source>
</evidence>
<reference evidence="2 3" key="1">
    <citation type="submission" date="2018-02" db="EMBL/GenBank/DDBJ databases">
        <title>Draft genome sequencing of Burkholderia cepacia Y14-15.</title>
        <authorList>
            <person name="Zheng B.-X."/>
        </authorList>
    </citation>
    <scope>NUCLEOTIDE SEQUENCE [LARGE SCALE GENOMIC DNA]</scope>
    <source>
        <strain evidence="2 3">Y14-15</strain>
    </source>
</reference>